<sequence>MSAVLSVDHLSAGYQRSVVVRDIGIEVGTGEVVALLGPNGAGTTTTLKAVSGLVRSFEGGVSLQGESLEALSPTNRARRGIAHVPEDRGLFFGLTVAEHFKLRRRGETLDADLAFDYFPALTKLSNRLAGVLSGGEQQMLAVGRALARKPALLLLDELSLGLAPVIVQALLPVIRRFADDTGCGVLLVEQHVELALGISDRAYLMAHGDISAGHDAQVLLQDKGLVRASYLGGDQWDASEADLATTTTTTEGEK</sequence>
<keyword evidence="3" id="KW-0547">Nucleotide-binding</keyword>
<comment type="caution">
    <text evidence="7">The sequence shown here is derived from an EMBL/GenBank/DDBJ whole genome shotgun (WGS) entry which is preliminary data.</text>
</comment>
<dbReference type="PROSITE" id="PS00211">
    <property type="entry name" value="ABC_TRANSPORTER_1"/>
    <property type="match status" value="1"/>
</dbReference>
<dbReference type="Proteomes" id="UP001185899">
    <property type="component" value="Unassembled WGS sequence"/>
</dbReference>
<dbReference type="Gene3D" id="3.40.50.300">
    <property type="entry name" value="P-loop containing nucleotide triphosphate hydrolases"/>
    <property type="match status" value="1"/>
</dbReference>
<dbReference type="EMBL" id="JAWLKE010000003">
    <property type="protein sequence ID" value="MDV6230357.1"/>
    <property type="molecule type" value="Genomic_DNA"/>
</dbReference>
<dbReference type="InterPro" id="IPR052156">
    <property type="entry name" value="BCAA_Transport_ATP-bd_LivF"/>
</dbReference>
<gene>
    <name evidence="7" type="ORF">R3P95_07340</name>
</gene>
<keyword evidence="5" id="KW-0029">Amino-acid transport</keyword>
<dbReference type="Pfam" id="PF00005">
    <property type="entry name" value="ABC_tran"/>
    <property type="match status" value="1"/>
</dbReference>
<keyword evidence="8" id="KW-1185">Reference proteome</keyword>
<evidence type="ECO:0000256" key="4">
    <source>
        <dbReference type="ARBA" id="ARBA00022840"/>
    </source>
</evidence>
<proteinExistence type="inferred from homology"/>
<dbReference type="SMART" id="SM00382">
    <property type="entry name" value="AAA"/>
    <property type="match status" value="1"/>
</dbReference>
<dbReference type="RefSeq" id="WP_317547851.1">
    <property type="nucleotide sequence ID" value="NZ_JAWLKE010000003.1"/>
</dbReference>
<dbReference type="InterPro" id="IPR017871">
    <property type="entry name" value="ABC_transporter-like_CS"/>
</dbReference>
<dbReference type="InterPro" id="IPR003593">
    <property type="entry name" value="AAA+_ATPase"/>
</dbReference>
<evidence type="ECO:0000256" key="1">
    <source>
        <dbReference type="ARBA" id="ARBA00005417"/>
    </source>
</evidence>
<keyword evidence="4 7" id="KW-0067">ATP-binding</keyword>
<keyword evidence="2" id="KW-0813">Transport</keyword>
<dbReference type="PANTHER" id="PTHR43820:SF4">
    <property type="entry name" value="HIGH-AFFINITY BRANCHED-CHAIN AMINO ACID TRANSPORT ATP-BINDING PROTEIN LIVF"/>
    <property type="match status" value="1"/>
</dbReference>
<accession>A0ABU4AVU8</accession>
<evidence type="ECO:0000259" key="6">
    <source>
        <dbReference type="PROSITE" id="PS50893"/>
    </source>
</evidence>
<comment type="similarity">
    <text evidence="1">Belongs to the ABC transporter superfamily.</text>
</comment>
<dbReference type="InterPro" id="IPR003439">
    <property type="entry name" value="ABC_transporter-like_ATP-bd"/>
</dbReference>
<name>A0ABU4AVU8_9NOCA</name>
<dbReference type="PROSITE" id="PS50893">
    <property type="entry name" value="ABC_TRANSPORTER_2"/>
    <property type="match status" value="1"/>
</dbReference>
<feature type="domain" description="ABC transporter" evidence="6">
    <location>
        <begin position="5"/>
        <end position="232"/>
    </location>
</feature>
<reference evidence="7 8" key="1">
    <citation type="submission" date="2023-10" db="EMBL/GenBank/DDBJ databases">
        <title>Development of a sustainable strategy for remediation of hydrocarbon-contaminated territories based on the waste exchange concept.</title>
        <authorList>
            <person name="Krivoruchko A."/>
        </authorList>
    </citation>
    <scope>NUCLEOTIDE SEQUENCE [LARGE SCALE GENOMIC DNA]</scope>
    <source>
        <strain evidence="7 8">IEGM 1322</strain>
    </source>
</reference>
<evidence type="ECO:0000313" key="7">
    <source>
        <dbReference type="EMBL" id="MDV6230357.1"/>
    </source>
</evidence>
<evidence type="ECO:0000313" key="8">
    <source>
        <dbReference type="Proteomes" id="UP001185899"/>
    </source>
</evidence>
<protein>
    <submittedName>
        <fullName evidence="7">ATP-binding cassette domain-containing protein</fullName>
    </submittedName>
</protein>
<dbReference type="SUPFAM" id="SSF52540">
    <property type="entry name" value="P-loop containing nucleoside triphosphate hydrolases"/>
    <property type="match status" value="1"/>
</dbReference>
<evidence type="ECO:0000256" key="5">
    <source>
        <dbReference type="ARBA" id="ARBA00022970"/>
    </source>
</evidence>
<evidence type="ECO:0000256" key="2">
    <source>
        <dbReference type="ARBA" id="ARBA00022448"/>
    </source>
</evidence>
<organism evidence="7 8">
    <name type="scientific">Rhodococcus cercidiphylli</name>
    <dbReference type="NCBI Taxonomy" id="489916"/>
    <lineage>
        <taxon>Bacteria</taxon>
        <taxon>Bacillati</taxon>
        <taxon>Actinomycetota</taxon>
        <taxon>Actinomycetes</taxon>
        <taxon>Mycobacteriales</taxon>
        <taxon>Nocardiaceae</taxon>
        <taxon>Rhodococcus</taxon>
    </lineage>
</organism>
<evidence type="ECO:0000256" key="3">
    <source>
        <dbReference type="ARBA" id="ARBA00022741"/>
    </source>
</evidence>
<dbReference type="GO" id="GO:0005524">
    <property type="term" value="F:ATP binding"/>
    <property type="evidence" value="ECO:0007669"/>
    <property type="project" value="UniProtKB-KW"/>
</dbReference>
<dbReference type="InterPro" id="IPR027417">
    <property type="entry name" value="P-loop_NTPase"/>
</dbReference>
<dbReference type="PANTHER" id="PTHR43820">
    <property type="entry name" value="HIGH-AFFINITY BRANCHED-CHAIN AMINO ACID TRANSPORT ATP-BINDING PROTEIN LIVF"/>
    <property type="match status" value="1"/>
</dbReference>